<proteinExistence type="predicted"/>
<organism evidence="9">
    <name type="scientific">Capitella teleta</name>
    <name type="common">Polychaete worm</name>
    <dbReference type="NCBI Taxonomy" id="283909"/>
    <lineage>
        <taxon>Eukaryota</taxon>
        <taxon>Metazoa</taxon>
        <taxon>Spiralia</taxon>
        <taxon>Lophotrochozoa</taxon>
        <taxon>Annelida</taxon>
        <taxon>Polychaeta</taxon>
        <taxon>Sedentaria</taxon>
        <taxon>Scolecida</taxon>
        <taxon>Capitellidae</taxon>
        <taxon>Capitella</taxon>
    </lineage>
</organism>
<dbReference type="Proteomes" id="UP000014760">
    <property type="component" value="Unassembled WGS sequence"/>
</dbReference>
<reference evidence="9 11" key="2">
    <citation type="journal article" date="2013" name="Nature">
        <title>Insights into bilaterian evolution from three spiralian genomes.</title>
        <authorList>
            <person name="Simakov O."/>
            <person name="Marletaz F."/>
            <person name="Cho S.J."/>
            <person name="Edsinger-Gonzales E."/>
            <person name="Havlak P."/>
            <person name="Hellsten U."/>
            <person name="Kuo D.H."/>
            <person name="Larsson T."/>
            <person name="Lv J."/>
            <person name="Arendt D."/>
            <person name="Savage R."/>
            <person name="Osoegawa K."/>
            <person name="de Jong P."/>
            <person name="Grimwood J."/>
            <person name="Chapman J.A."/>
            <person name="Shapiro H."/>
            <person name="Aerts A."/>
            <person name="Otillar R.P."/>
            <person name="Terry A.Y."/>
            <person name="Boore J.L."/>
            <person name="Grigoriev I.V."/>
            <person name="Lindberg D.R."/>
            <person name="Seaver E.C."/>
            <person name="Weisblat D.A."/>
            <person name="Putnam N.H."/>
            <person name="Rokhsar D.S."/>
        </authorList>
    </citation>
    <scope>NUCLEOTIDE SEQUENCE</scope>
    <source>
        <strain evidence="9 11">I ESC-2004</strain>
    </source>
</reference>
<dbReference type="PANTHER" id="PTHR12271:SF66">
    <property type="entry name" value="TERMINAL URIDYLYLTRANSFERASE TAILOR"/>
    <property type="match status" value="1"/>
</dbReference>
<dbReference type="InterPro" id="IPR001878">
    <property type="entry name" value="Znf_CCHC"/>
</dbReference>
<feature type="compositionally biased region" description="Basic and acidic residues" evidence="7">
    <location>
        <begin position="84"/>
        <end position="96"/>
    </location>
</feature>
<dbReference type="GO" id="GO:0031123">
    <property type="term" value="P:RNA 3'-end processing"/>
    <property type="evidence" value="ECO:0007669"/>
    <property type="project" value="TreeGrafter"/>
</dbReference>
<dbReference type="FunFam" id="1.10.1410.10:FF:000002">
    <property type="entry name" value="terminal uridylyltransferase 4 isoform X1"/>
    <property type="match status" value="1"/>
</dbReference>
<evidence type="ECO:0000313" key="10">
    <source>
        <dbReference type="EnsemblMetazoa" id="CapteP221986"/>
    </source>
</evidence>
<dbReference type="EMBL" id="KB301107">
    <property type="protein sequence ID" value="ELU05930.1"/>
    <property type="molecule type" value="Genomic_DNA"/>
</dbReference>
<protein>
    <recommendedName>
        <fullName evidence="8">CCHC-type domain-containing protein</fullName>
    </recommendedName>
</protein>
<evidence type="ECO:0000256" key="4">
    <source>
        <dbReference type="ARBA" id="ARBA00022723"/>
    </source>
</evidence>
<dbReference type="PANTHER" id="PTHR12271">
    <property type="entry name" value="POLY A POLYMERASE CID PAP -RELATED"/>
    <property type="match status" value="1"/>
</dbReference>
<keyword evidence="5" id="KW-0460">Magnesium</keyword>
<evidence type="ECO:0000256" key="6">
    <source>
        <dbReference type="PROSITE-ProRule" id="PRU00047"/>
    </source>
</evidence>
<evidence type="ECO:0000256" key="3">
    <source>
        <dbReference type="ARBA" id="ARBA00022679"/>
    </source>
</evidence>
<dbReference type="Pfam" id="PF00098">
    <property type="entry name" value="zf-CCHC"/>
    <property type="match status" value="1"/>
</dbReference>
<keyword evidence="3" id="KW-0808">Transferase</keyword>
<gene>
    <name evidence="9" type="ORF">CAPTEDRAFT_221986</name>
</gene>
<dbReference type="EnsemblMetazoa" id="CapteT221986">
    <property type="protein sequence ID" value="CapteP221986"/>
    <property type="gene ID" value="CapteG221986"/>
</dbReference>
<dbReference type="CDD" id="cd05402">
    <property type="entry name" value="NT_PAP_TUTase"/>
    <property type="match status" value="2"/>
</dbReference>
<dbReference type="GO" id="GO:0003676">
    <property type="term" value="F:nucleic acid binding"/>
    <property type="evidence" value="ECO:0007669"/>
    <property type="project" value="InterPro"/>
</dbReference>
<keyword evidence="6" id="KW-0863">Zinc-finger</keyword>
<feature type="compositionally biased region" description="Basic and acidic residues" evidence="7">
    <location>
        <begin position="1087"/>
        <end position="1111"/>
    </location>
</feature>
<evidence type="ECO:0000313" key="9">
    <source>
        <dbReference type="EMBL" id="ELU05930.1"/>
    </source>
</evidence>
<dbReference type="SMART" id="SM00343">
    <property type="entry name" value="ZnF_C2HC"/>
    <property type="match status" value="2"/>
</dbReference>
<comment type="cofactor">
    <cofactor evidence="2">
        <name>Mg(2+)</name>
        <dbReference type="ChEBI" id="CHEBI:18420"/>
    </cofactor>
</comment>
<dbReference type="InterPro" id="IPR002058">
    <property type="entry name" value="PAP_assoc"/>
</dbReference>
<dbReference type="Pfam" id="PF19088">
    <property type="entry name" value="TUTase"/>
    <property type="match status" value="1"/>
</dbReference>
<dbReference type="OrthoDB" id="407432at2759"/>
<evidence type="ECO:0000256" key="2">
    <source>
        <dbReference type="ARBA" id="ARBA00001946"/>
    </source>
</evidence>
<accession>R7UI94</accession>
<keyword evidence="4" id="KW-0479">Metal-binding</keyword>
<reference evidence="10" key="3">
    <citation type="submission" date="2015-06" db="UniProtKB">
        <authorList>
            <consortium name="EnsemblMetazoa"/>
        </authorList>
    </citation>
    <scope>IDENTIFICATION</scope>
</reference>
<dbReference type="InterPro" id="IPR054708">
    <property type="entry name" value="MTPAP-like_central"/>
</dbReference>
<reference evidence="11" key="1">
    <citation type="submission" date="2012-12" db="EMBL/GenBank/DDBJ databases">
        <authorList>
            <person name="Hellsten U."/>
            <person name="Grimwood J."/>
            <person name="Chapman J.A."/>
            <person name="Shapiro H."/>
            <person name="Aerts A."/>
            <person name="Otillar R.P."/>
            <person name="Terry A.Y."/>
            <person name="Boore J.L."/>
            <person name="Simakov O."/>
            <person name="Marletaz F."/>
            <person name="Cho S.-J."/>
            <person name="Edsinger-Gonzales E."/>
            <person name="Havlak P."/>
            <person name="Kuo D.-H."/>
            <person name="Larsson T."/>
            <person name="Lv J."/>
            <person name="Arendt D."/>
            <person name="Savage R."/>
            <person name="Osoegawa K."/>
            <person name="de Jong P."/>
            <person name="Lindberg D.R."/>
            <person name="Seaver E.C."/>
            <person name="Weisblat D.A."/>
            <person name="Putnam N.H."/>
            <person name="Grigoriev I.V."/>
            <person name="Rokhsar D.S."/>
        </authorList>
    </citation>
    <scope>NUCLEOTIDE SEQUENCE</scope>
    <source>
        <strain evidence="11">I ESC-2004</strain>
    </source>
</reference>
<feature type="domain" description="CCHC-type" evidence="8">
    <location>
        <begin position="1067"/>
        <end position="1081"/>
    </location>
</feature>
<evidence type="ECO:0000256" key="1">
    <source>
        <dbReference type="ARBA" id="ARBA00001936"/>
    </source>
</evidence>
<dbReference type="PROSITE" id="PS50158">
    <property type="entry name" value="ZF_CCHC"/>
    <property type="match status" value="1"/>
</dbReference>
<dbReference type="InterPro" id="IPR043519">
    <property type="entry name" value="NT_sf"/>
</dbReference>
<name>R7UI94_CAPTE</name>
<dbReference type="GO" id="GO:0008270">
    <property type="term" value="F:zinc ion binding"/>
    <property type="evidence" value="ECO:0007669"/>
    <property type="project" value="UniProtKB-KW"/>
</dbReference>
<dbReference type="AlphaFoldDB" id="R7UI94"/>
<dbReference type="EMBL" id="AMQN01007661">
    <property type="status" value="NOT_ANNOTATED_CDS"/>
    <property type="molecule type" value="Genomic_DNA"/>
</dbReference>
<feature type="compositionally biased region" description="Polar residues" evidence="7">
    <location>
        <begin position="1145"/>
        <end position="1159"/>
    </location>
</feature>
<feature type="compositionally biased region" description="Pro residues" evidence="7">
    <location>
        <begin position="127"/>
        <end position="137"/>
    </location>
</feature>
<dbReference type="SUPFAM" id="SSF57756">
    <property type="entry name" value="Retrovirus zinc finger-like domains"/>
    <property type="match status" value="1"/>
</dbReference>
<evidence type="ECO:0000313" key="11">
    <source>
        <dbReference type="Proteomes" id="UP000014760"/>
    </source>
</evidence>
<dbReference type="OMA" id="MMIHYLQ"/>
<dbReference type="Gene3D" id="3.30.460.10">
    <property type="entry name" value="Beta Polymerase, domain 2"/>
    <property type="match status" value="2"/>
</dbReference>
<dbReference type="GO" id="GO:0050265">
    <property type="term" value="F:RNA uridylyltransferase activity"/>
    <property type="evidence" value="ECO:0007669"/>
    <property type="project" value="TreeGrafter"/>
</dbReference>
<dbReference type="STRING" id="283909.R7UI94"/>
<feature type="region of interest" description="Disordered" evidence="7">
    <location>
        <begin position="35"/>
        <end position="187"/>
    </location>
</feature>
<dbReference type="Gene3D" id="1.10.1410.10">
    <property type="match status" value="2"/>
</dbReference>
<feature type="compositionally biased region" description="Basic residues" evidence="7">
    <location>
        <begin position="97"/>
        <end position="109"/>
    </location>
</feature>
<comment type="cofactor">
    <cofactor evidence="1">
        <name>Mn(2+)</name>
        <dbReference type="ChEBI" id="CHEBI:29035"/>
    </cofactor>
</comment>
<evidence type="ECO:0000256" key="7">
    <source>
        <dbReference type="SAM" id="MobiDB-lite"/>
    </source>
</evidence>
<keyword evidence="11" id="KW-1185">Reference proteome</keyword>
<keyword evidence="6" id="KW-0862">Zinc</keyword>
<dbReference type="InterPro" id="IPR045100">
    <property type="entry name" value="TUT4/7_NTP_transf"/>
</dbReference>
<feature type="compositionally biased region" description="Low complexity" evidence="7">
    <location>
        <begin position="159"/>
        <end position="172"/>
    </location>
</feature>
<feature type="region of interest" description="Disordered" evidence="7">
    <location>
        <begin position="1087"/>
        <end position="1159"/>
    </location>
</feature>
<evidence type="ECO:0000256" key="5">
    <source>
        <dbReference type="ARBA" id="ARBA00022842"/>
    </source>
</evidence>
<dbReference type="HOGENOM" id="CLU_265070_0_0_1"/>
<dbReference type="InterPro" id="IPR036875">
    <property type="entry name" value="Znf_CCHC_sf"/>
</dbReference>
<dbReference type="SUPFAM" id="SSF81301">
    <property type="entry name" value="Nucleotidyltransferase"/>
    <property type="match status" value="2"/>
</dbReference>
<dbReference type="SUPFAM" id="SSF81631">
    <property type="entry name" value="PAP/OAS1 substrate-binding domain"/>
    <property type="match status" value="2"/>
</dbReference>
<sequence length="1259" mass="142468">MADCSMSVHEIEADLKKILLNDKLNHKKNPVNCETLESADAAQKQPRQRKKSKTDRAAEKGYNALTAAVPSPKKTAVNGKKIGKKAEDETGETEVKSRKKRRPNRKERLRMKAEQEGEQTVLAPNYVAPPLPQPVPLQSPLNTAEASKIHPGRPEKSQPKPALLPTPLAAAPRPKKDHQKKSPDDQAYQKMCSDLERDFLFPLKKKSYKFPSAKFFCRLCEYHCDDMKKTEILLRGLPLPSKPHIAAIEEMLQQVMRESTASEDDLRLRHEAYDQVVKAINAKIPEAQLVLYGSSYTGIALRTSDVNIDITMENSPKILKKIYDFLRTDDSGCFCDVRSDFSAKVPSVLFTMPAYGQTTFQIAINNSPSCKTSKLLQTFVSIDPRVGQLSKCFRWWAHLCSIDSQDNGSLPAYAFAMMTVYFLQQCQPPVLPVLHELVNVDPKTPGSEHEYLDDSDKLKECWASKNTSSLAELWLQLLRFYCVDFDMGTYVICVRQKRPLPRSEKKWASKRIALEGAYTKLQQHPLSFIFSLDPFIRRRNIARTLSHSQIFEYIVDRLRAAYMYFGIPQTKSGPLFGDVDANELDRHLQLTMQCKGDEYSDVPSVVPSTTENVSSKAAVAGTELQFIEQFVNGLVDSVFSHQSMESSKQPSELFDLRLLETLSLGDMQFNFSAPQVVDGKGPAVFCSICQRSGHLKQNCPDENLPPPLPVPPMTTEFRIMLDNMLWMVPNDFEPSERETFLRKTVLHEMEEYVRETFPDAQLSLFGSSVNGFGFKQSDLDICLQFKSTPVKDSQSLNCVAIIETLAQILKIHRGFYNVFAITTAKVPIVKFRHRRSQLEGDISLYNTLAQHNTRLLQAYSEIDSRVRVLGYTMKVFAKCCDICDASRGSLSSYAFVLMVIYYLQQCDPPVLPVLQELYTGKKPEVLVDGWNAWFLPDIKNLRQKWSHYGCNNASVSELWNGLLRFYTEEFNMRDYVISIRQKEPLTKFEKLWNSKCISIEDPFDLDHNLGSGLSRKMNIFIIKALRNARQLYGTPFEHLPPHYKTMQAFLFDADLLTDGAPPNDRGCRICGRIGHFMRDCPVVMAKKEGKGREKNHHSEGHDDNVNDRNTSHADTFPGVSQPISIPQAGPRSRPFRRSFSLGHTPPSSMEDSYGSQTSSPGVYLHQHQHHQVFFSPPPASTAPQFQFQHANDGSSPVYVAPAVSSNSFPFYYVPNNYILPQRSFQQGCSPSNIHLPPFFVPPPHKPTASVSVSDCHDAE</sequence>
<feature type="non-terminal residue" evidence="9">
    <location>
        <position position="1259"/>
    </location>
</feature>
<dbReference type="Pfam" id="PF03828">
    <property type="entry name" value="PAP_assoc"/>
    <property type="match status" value="2"/>
</dbReference>
<evidence type="ECO:0000259" key="8">
    <source>
        <dbReference type="PROSITE" id="PS50158"/>
    </source>
</evidence>
<dbReference type="Pfam" id="PF22600">
    <property type="entry name" value="MTPAP-like_central"/>
    <property type="match status" value="1"/>
</dbReference>